<dbReference type="EMBL" id="JAMXQS010000003">
    <property type="protein sequence ID" value="MCO6049306.1"/>
    <property type="molecule type" value="Genomic_DNA"/>
</dbReference>
<keyword evidence="2" id="KW-0547">Nucleotide-binding</keyword>
<feature type="compositionally biased region" description="Basic and acidic residues" evidence="1">
    <location>
        <begin position="799"/>
        <end position="820"/>
    </location>
</feature>
<dbReference type="InterPro" id="IPR027417">
    <property type="entry name" value="P-loop_NTPase"/>
</dbReference>
<proteinExistence type="predicted"/>
<keyword evidence="3" id="KW-1185">Reference proteome</keyword>
<feature type="region of interest" description="Disordered" evidence="1">
    <location>
        <begin position="799"/>
        <end position="829"/>
    </location>
</feature>
<name>A0ABT1C584_9HYPH</name>
<accession>A0ABT1C584</accession>
<evidence type="ECO:0000313" key="3">
    <source>
        <dbReference type="Proteomes" id="UP001205906"/>
    </source>
</evidence>
<evidence type="ECO:0000313" key="2">
    <source>
        <dbReference type="EMBL" id="MCO6049306.1"/>
    </source>
</evidence>
<comment type="caution">
    <text evidence="2">The sequence shown here is derived from an EMBL/GenBank/DDBJ whole genome shotgun (WGS) entry which is preliminary data.</text>
</comment>
<keyword evidence="2" id="KW-0067">ATP-binding</keyword>
<dbReference type="Proteomes" id="UP001205906">
    <property type="component" value="Unassembled WGS sequence"/>
</dbReference>
<organism evidence="2 3">
    <name type="scientific">Mesorhizobium liriopis</name>
    <dbReference type="NCBI Taxonomy" id="2953882"/>
    <lineage>
        <taxon>Bacteria</taxon>
        <taxon>Pseudomonadati</taxon>
        <taxon>Pseudomonadota</taxon>
        <taxon>Alphaproteobacteria</taxon>
        <taxon>Hyphomicrobiales</taxon>
        <taxon>Phyllobacteriaceae</taxon>
        <taxon>Mesorhizobium</taxon>
    </lineage>
</organism>
<gene>
    <name evidence="2" type="ORF">NGM99_05820</name>
</gene>
<reference evidence="2 3" key="1">
    <citation type="submission" date="2022-06" db="EMBL/GenBank/DDBJ databases">
        <title>Mesorhizobium sp. strain RP14 Genome sequencing and assembly.</title>
        <authorList>
            <person name="Kim I."/>
        </authorList>
    </citation>
    <scope>NUCLEOTIDE SEQUENCE [LARGE SCALE GENOMIC DNA]</scope>
    <source>
        <strain evidence="3">RP14(2022)</strain>
    </source>
</reference>
<dbReference type="GO" id="GO:0005524">
    <property type="term" value="F:ATP binding"/>
    <property type="evidence" value="ECO:0007669"/>
    <property type="project" value="UniProtKB-KW"/>
</dbReference>
<protein>
    <submittedName>
        <fullName evidence="2">ATP-binding protein</fullName>
    </submittedName>
</protein>
<dbReference type="SUPFAM" id="SSF52540">
    <property type="entry name" value="P-loop containing nucleoside triphosphate hydrolases"/>
    <property type="match status" value="1"/>
</dbReference>
<evidence type="ECO:0000256" key="1">
    <source>
        <dbReference type="SAM" id="MobiDB-lite"/>
    </source>
</evidence>
<dbReference type="RefSeq" id="WP_252817015.1">
    <property type="nucleotide sequence ID" value="NZ_JAMXQS010000003.1"/>
</dbReference>
<sequence>MSNSIDDAFSRLQGIEAEILVALQSGPNEADTRFKALDRILLEVMGWERGSIFTEPPTESGFIDYLFKTGSERNLFVLEAKRSGLLAPETKSNEKMTIALDGPVAKPMKDGIRQALAYANEQGVPTAVLTDGVTWLFFRASRTDGRPPMKGKGILFPSWKTVKDYFVPFMELISPRAVLDKRHIAHLNDAEGYTVSEAEQQYTVYPPNEAKMRARDAMASDAAELFAQFFSRLSNDQDKEMLRDCFVETAESHKADLELEKIIQNVLNNVASIATDRGGVLQDQIERTMATQRAETVLLIGNKGSGKSTFIDRFFGDILPQQLRKKCLLARVDLAESTGSASTAVEWCILQLRNALEDGITSGEAPSYEELQGIFFSEYQRMSKGPLKHLYESDKNAFKIEFGRHIEVRRETHVDEYVRLLLARAAKGHGLLPCLVFDNTDQFPLETQDKVYQLAHSLESAAPIFNIVPITDRSVWRLSKAGALQSYTSRSFYLPVPDAKQIISRRVAFIKKKLKGEKPTTEAYFSKRRFRVQINDIRVMADTVEKVFVDNDYVTGLIGRLGNFDIRRMLKLAERIFVSPELKVDDIIKSSFGGPSVTADRLRTHRALIKGEYDRLSEVENDFVTNMFVTEQTKPGSPLLSFYCLWVLRQKLSASKAGESDDRHWLADDLCSYFDHCGVPEEITLRTLRRIYKRGLIETLDPNSEDVELSDRVAIKESGIAHLELVLGSSVYLEQTALVTGFAEQPVRDEIKKLTIQPNAQKFTEIRDVFLRYLLKPDAARLEIPAGSSFASLMEARRSVRGRIGDDRPQSRQQPRDLRRQSSGNQGRR</sequence>